<dbReference type="RefSeq" id="WP_068620358.1">
    <property type="nucleotide sequence ID" value="NZ_FJNB01000001.1"/>
</dbReference>
<dbReference type="GO" id="GO:0022857">
    <property type="term" value="F:transmembrane transporter activity"/>
    <property type="evidence" value="ECO:0007669"/>
    <property type="project" value="InterPro"/>
</dbReference>
<keyword evidence="2" id="KW-0813">Transport</keyword>
<feature type="transmembrane region" description="Helical" evidence="7">
    <location>
        <begin position="396"/>
        <end position="415"/>
    </location>
</feature>
<name>A0A143Y7T5_9LACT</name>
<dbReference type="PIRSF" id="PIRSF006060">
    <property type="entry name" value="AA_transporter"/>
    <property type="match status" value="1"/>
</dbReference>
<dbReference type="OrthoDB" id="3181223at2"/>
<evidence type="ECO:0000313" key="9">
    <source>
        <dbReference type="EMBL" id="SEI56906.1"/>
    </source>
</evidence>
<evidence type="ECO:0000256" key="3">
    <source>
        <dbReference type="ARBA" id="ARBA00022475"/>
    </source>
</evidence>
<dbReference type="EMBL" id="FJNB01000001">
    <property type="protein sequence ID" value="CZQ80234.1"/>
    <property type="molecule type" value="Genomic_DNA"/>
</dbReference>
<dbReference type="AlphaFoldDB" id="A0A143Y7T5"/>
<dbReference type="Pfam" id="PF13520">
    <property type="entry name" value="AA_permease_2"/>
    <property type="match status" value="1"/>
</dbReference>
<keyword evidence="5 7" id="KW-1133">Transmembrane helix</keyword>
<dbReference type="Proteomes" id="UP000076878">
    <property type="component" value="Unassembled WGS sequence"/>
</dbReference>
<evidence type="ECO:0000256" key="4">
    <source>
        <dbReference type="ARBA" id="ARBA00022692"/>
    </source>
</evidence>
<keyword evidence="3" id="KW-1003">Cell membrane</keyword>
<dbReference type="PANTHER" id="PTHR42770:SF15">
    <property type="entry name" value="GLUTAMATE_GAMMA-AMINOBUTYRATE ANTIPORTER-RELATED"/>
    <property type="match status" value="1"/>
</dbReference>
<feature type="transmembrane region" description="Helical" evidence="7">
    <location>
        <begin position="161"/>
        <end position="182"/>
    </location>
</feature>
<evidence type="ECO:0000256" key="1">
    <source>
        <dbReference type="ARBA" id="ARBA00004651"/>
    </source>
</evidence>
<gene>
    <name evidence="9" type="ORF">SAMN05216375_101230</name>
    <name evidence="8" type="ORF">TR210_38</name>
</gene>
<evidence type="ECO:0000313" key="11">
    <source>
        <dbReference type="Proteomes" id="UP000199280"/>
    </source>
</evidence>
<evidence type="ECO:0000313" key="8">
    <source>
        <dbReference type="EMBL" id="CZQ80234.1"/>
    </source>
</evidence>
<proteinExistence type="predicted"/>
<evidence type="ECO:0000256" key="2">
    <source>
        <dbReference type="ARBA" id="ARBA00022448"/>
    </source>
</evidence>
<feature type="transmembrane region" description="Helical" evidence="7">
    <location>
        <begin position="285"/>
        <end position="306"/>
    </location>
</feature>
<dbReference type="InterPro" id="IPR002293">
    <property type="entry name" value="AA/rel_permease1"/>
</dbReference>
<evidence type="ECO:0000256" key="6">
    <source>
        <dbReference type="ARBA" id="ARBA00023136"/>
    </source>
</evidence>
<dbReference type="STRING" id="640938.TR210_38"/>
<feature type="transmembrane region" description="Helical" evidence="7">
    <location>
        <begin position="131"/>
        <end position="149"/>
    </location>
</feature>
<dbReference type="Gene3D" id="1.20.1740.10">
    <property type="entry name" value="Amino acid/polyamine transporter I"/>
    <property type="match status" value="1"/>
</dbReference>
<keyword evidence="6 7" id="KW-0472">Membrane</keyword>
<feature type="transmembrane region" description="Helical" evidence="7">
    <location>
        <begin position="246"/>
        <end position="265"/>
    </location>
</feature>
<feature type="transmembrane region" description="Helical" evidence="7">
    <location>
        <begin position="435"/>
        <end position="456"/>
    </location>
</feature>
<evidence type="ECO:0000256" key="7">
    <source>
        <dbReference type="SAM" id="Phobius"/>
    </source>
</evidence>
<feature type="transmembrane region" description="Helical" evidence="7">
    <location>
        <begin position="366"/>
        <end position="384"/>
    </location>
</feature>
<evidence type="ECO:0000313" key="10">
    <source>
        <dbReference type="Proteomes" id="UP000076878"/>
    </source>
</evidence>
<keyword evidence="11" id="KW-1185">Reference proteome</keyword>
<feature type="transmembrane region" description="Helical" evidence="7">
    <location>
        <begin position="318"/>
        <end position="339"/>
    </location>
</feature>
<feature type="transmembrane region" description="Helical" evidence="7">
    <location>
        <begin position="37"/>
        <end position="56"/>
    </location>
</feature>
<dbReference type="PANTHER" id="PTHR42770">
    <property type="entry name" value="AMINO ACID TRANSPORTER-RELATED"/>
    <property type="match status" value="1"/>
</dbReference>
<protein>
    <submittedName>
        <fullName evidence="9">Amino acid transporter</fullName>
    </submittedName>
    <submittedName>
        <fullName evidence="8">Amino acid/polyamine transporter i</fullName>
    </submittedName>
</protein>
<comment type="subcellular location">
    <subcellularLocation>
        <location evidence="1">Cell membrane</location>
        <topology evidence="1">Multi-pass membrane protein</topology>
    </subcellularLocation>
</comment>
<feature type="transmembrane region" description="Helical" evidence="7">
    <location>
        <begin position="88"/>
        <end position="111"/>
    </location>
</feature>
<dbReference type="InterPro" id="IPR050367">
    <property type="entry name" value="APC_superfamily"/>
</dbReference>
<feature type="transmembrane region" description="Helical" evidence="7">
    <location>
        <begin position="213"/>
        <end position="234"/>
    </location>
</feature>
<reference evidence="9 11" key="2">
    <citation type="submission" date="2016-10" db="EMBL/GenBank/DDBJ databases">
        <authorList>
            <person name="Varghese N."/>
            <person name="Submissions S."/>
        </authorList>
    </citation>
    <scope>NUCLEOTIDE SEQUENCE [LARGE SCALE GENOMIC DNA]</scope>
    <source>
        <strain evidence="9 11">DSM 22150</strain>
    </source>
</reference>
<evidence type="ECO:0000256" key="5">
    <source>
        <dbReference type="ARBA" id="ARBA00022989"/>
    </source>
</evidence>
<feature type="transmembrane region" description="Helical" evidence="7">
    <location>
        <begin position="468"/>
        <end position="486"/>
    </location>
</feature>
<organism evidence="8 10">
    <name type="scientific">Trichococcus ilyis</name>
    <dbReference type="NCBI Taxonomy" id="640938"/>
    <lineage>
        <taxon>Bacteria</taxon>
        <taxon>Bacillati</taxon>
        <taxon>Bacillota</taxon>
        <taxon>Bacilli</taxon>
        <taxon>Lactobacillales</taxon>
        <taxon>Carnobacteriaceae</taxon>
        <taxon>Trichococcus</taxon>
    </lineage>
</organism>
<feature type="transmembrane region" description="Helical" evidence="7">
    <location>
        <begin position="12"/>
        <end position="31"/>
    </location>
</feature>
<sequence length="502" mass="56536">MKQIKSLTFFNLILIIVMTVYSFSSMSSSFFMMGLKAFPWFLISAFFYFVPYALIVSEYTRSYSDRTGGIYAWLKDAFSPRIAFVTAFLWYCSYFTWIISLFMKLLIPFTIMIFGQDLTSAGQWFGIDTSYWIMVLSLLAVFCMTWVINRGHQAVFSFLKTSSYAMVGLLLISGIGNLLLMMNNPQLIMQNMQHSLTAPSFFKETGDSFLSQLPFFIFAITAFGGLDTIASLVDKSGEQRKKFPKALIISAVIIVVLYFGGIMLWSGANNLNVLRETDQFHLGNLMYGLMGSLANNISVSFGLSAVAQTFLYQAFIRYTAFTLFVAYIGLLSSITYTPLKSLIQGTPKEIWPHFLTKSNRKEMPQTALWIQAAVVSVCIIGLSLNSTILGALFNQLTYMTNVARAIPYFVVAASYPFYRIKNPVLLKHSLIGSHWQGYLCSLSVCTATLIAITFQVYQPFHTGEYVQALLLIIGPILFGLLGSSIYQRFEKNQTQISLENNL</sequence>
<dbReference type="GO" id="GO:0005886">
    <property type="term" value="C:plasma membrane"/>
    <property type="evidence" value="ECO:0007669"/>
    <property type="project" value="UniProtKB-SubCell"/>
</dbReference>
<dbReference type="EMBL" id="FNYT01000001">
    <property type="protein sequence ID" value="SEI56906.1"/>
    <property type="molecule type" value="Genomic_DNA"/>
</dbReference>
<accession>A0A143Y7T5</accession>
<dbReference type="Proteomes" id="UP000199280">
    <property type="component" value="Unassembled WGS sequence"/>
</dbReference>
<keyword evidence="4 7" id="KW-0812">Transmembrane</keyword>
<reference evidence="8 10" key="1">
    <citation type="submission" date="2016-02" db="EMBL/GenBank/DDBJ databases">
        <authorList>
            <person name="Wen L."/>
            <person name="He K."/>
            <person name="Yang H."/>
        </authorList>
    </citation>
    <scope>NUCLEOTIDE SEQUENCE [LARGE SCALE GENOMIC DNA]</scope>
    <source>
        <strain evidence="8">Trichococcus_R210</strain>
    </source>
</reference>